<gene>
    <name evidence="2" type="ORF">E6Q11_00905</name>
</gene>
<dbReference type="AlphaFoldDB" id="A0A5C7JAD9"/>
<feature type="region of interest" description="Disordered" evidence="1">
    <location>
        <begin position="390"/>
        <end position="425"/>
    </location>
</feature>
<name>A0A5C7JAD9_9BACT</name>
<organism evidence="2 3">
    <name type="scientific">Candidatus Dojkabacteria bacterium</name>
    <dbReference type="NCBI Taxonomy" id="2099670"/>
    <lineage>
        <taxon>Bacteria</taxon>
        <taxon>Candidatus Dojkabacteria</taxon>
    </lineage>
</organism>
<dbReference type="Gene3D" id="2.60.120.260">
    <property type="entry name" value="Galactose-binding domain-like"/>
    <property type="match status" value="1"/>
</dbReference>
<dbReference type="EMBL" id="SSDS01000014">
    <property type="protein sequence ID" value="TXG78479.1"/>
    <property type="molecule type" value="Genomic_DNA"/>
</dbReference>
<feature type="compositionally biased region" description="Polar residues" evidence="1">
    <location>
        <begin position="394"/>
        <end position="404"/>
    </location>
</feature>
<dbReference type="Proteomes" id="UP000321026">
    <property type="component" value="Unassembled WGS sequence"/>
</dbReference>
<reference evidence="2 3" key="1">
    <citation type="submission" date="2018-09" db="EMBL/GenBank/DDBJ databases">
        <title>Metagenome Assembled Genomes from an Advanced Water Purification Facility.</title>
        <authorList>
            <person name="Stamps B.W."/>
            <person name="Spear J.R."/>
        </authorList>
    </citation>
    <scope>NUCLEOTIDE SEQUENCE [LARGE SCALE GENOMIC DNA]</scope>
    <source>
        <strain evidence="2">Bin_63_2</strain>
    </source>
</reference>
<accession>A0A5C7JAD9</accession>
<sequence length="481" mass="53594">MDSNRLNCNPCDGFDTPCNNWSIVNDVKINCLADVYAQEQLNIGGANINIFPLRGVKGSRILTPTVLVYGGDGDPQTGWFTSAVSDDAYIVSNSYVVLDFGVHVSSTGRSLSSNNDRAFTINSIKFKQSAKLKQVLTMRVERSVDGINWVGVDVINCDVVTNATVKWAAPARYWRLRPTSLSQSCKWWGMSELAVEFNLEKQDAIQDPVFLENRNRQYVTTPTNIKAIYDVPGRTIDISKFGYELNTDYVFNVNFSQVVAALGRPMLVGDIIEIPSERFYNARMEEVPLLIEVTSVAWDTQSYTPGWRPIGLSVVGKQALSSVETKDVFNAFDKSTRSSVMDLTNTATPIQQHDQVTPDIHQEGLKQVPQKGTSVFDTHAWNGGDKTVVGAAGSGTQDYNTQETIPPDGREYTRGQRFPDSPSDGDWHVMEYTGTAYGIPDRLYRYSSAKQRWLYFSKDVRGTIDTASDSLTKRIDGSEQR</sequence>
<evidence type="ECO:0000256" key="1">
    <source>
        <dbReference type="SAM" id="MobiDB-lite"/>
    </source>
</evidence>
<evidence type="ECO:0000313" key="2">
    <source>
        <dbReference type="EMBL" id="TXG78479.1"/>
    </source>
</evidence>
<protein>
    <submittedName>
        <fullName evidence="2">Uncharacterized protein</fullName>
    </submittedName>
</protein>
<evidence type="ECO:0000313" key="3">
    <source>
        <dbReference type="Proteomes" id="UP000321026"/>
    </source>
</evidence>
<proteinExistence type="predicted"/>
<comment type="caution">
    <text evidence="2">The sequence shown here is derived from an EMBL/GenBank/DDBJ whole genome shotgun (WGS) entry which is preliminary data.</text>
</comment>